<keyword evidence="2" id="KW-0949">S-adenosyl-L-methionine</keyword>
<keyword evidence="4" id="KW-0408">Iron</keyword>
<dbReference type="GO" id="GO:0051536">
    <property type="term" value="F:iron-sulfur cluster binding"/>
    <property type="evidence" value="ECO:0007669"/>
    <property type="project" value="UniProtKB-KW"/>
</dbReference>
<dbReference type="InterPro" id="IPR023885">
    <property type="entry name" value="4Fe4S-binding_SPASM_dom"/>
</dbReference>
<dbReference type="InterPro" id="IPR023867">
    <property type="entry name" value="Sulphatase_maturase_rSAM"/>
</dbReference>
<dbReference type="RefSeq" id="WP_118372209.1">
    <property type="nucleotide sequence ID" value="NZ_QROF01000010.1"/>
</dbReference>
<dbReference type="SFLD" id="SFLDG01067">
    <property type="entry name" value="SPASM/twitch_domain_containing"/>
    <property type="match status" value="1"/>
</dbReference>
<evidence type="ECO:0000256" key="3">
    <source>
        <dbReference type="ARBA" id="ARBA00022723"/>
    </source>
</evidence>
<dbReference type="Gene3D" id="3.20.20.70">
    <property type="entry name" value="Aldolase class I"/>
    <property type="match status" value="1"/>
</dbReference>
<dbReference type="InterPro" id="IPR013785">
    <property type="entry name" value="Aldolase_TIM"/>
</dbReference>
<protein>
    <submittedName>
        <fullName evidence="7">Radical SAM protein</fullName>
    </submittedName>
</protein>
<dbReference type="PANTHER" id="PTHR43273:SF8">
    <property type="entry name" value="RADICAL SAM DOMAIN PROTEIN"/>
    <property type="match status" value="1"/>
</dbReference>
<evidence type="ECO:0000256" key="4">
    <source>
        <dbReference type="ARBA" id="ARBA00023004"/>
    </source>
</evidence>
<dbReference type="GO" id="GO:0016491">
    <property type="term" value="F:oxidoreductase activity"/>
    <property type="evidence" value="ECO:0007669"/>
    <property type="project" value="InterPro"/>
</dbReference>
<sequence>MQIETILPFDISNKYRFVESLVYKSMEKAVIFEKNGHLLITSKKNVEELQAGKIPHNIEDILKSRRFIIDKDEKEKSYNINIKPEFFMIDMTNKCNMRCEYCLRNTEYDQDSISYTKLDDIISFIKSYCKENGIKNISVQAWGGEPLLEKDKILYMVNKLKMKNTKVHFSIETNATLLTNNNILSMYESHVGLGISIDGGMNIHNKQRKFISGKDTYDIVINNMQETKNIYNNRIGTITTITRESAKKIESVIDNIVIDLGINNIKMNFVHLSNYRNCNDICLAPKEIAETELRIFRKIIELQEMGYSVIEQNMMAKLKNILFRKYTDVCLSCGCCGGRKMIVFDMHGNIFPCELTDQPEYAIGNIYNGIPLISQIENSIKGKNSFFDKKENTECIDCYWKIFCKGGCTVRVMSNKNNKDVDITECEINKILYPELIKLIIDKPEIVNKMLGWDGLYGV</sequence>
<organism evidence="7 8">
    <name type="scientific">Agathobacter rectalis</name>
    <dbReference type="NCBI Taxonomy" id="39491"/>
    <lineage>
        <taxon>Bacteria</taxon>
        <taxon>Bacillati</taxon>
        <taxon>Bacillota</taxon>
        <taxon>Clostridia</taxon>
        <taxon>Lachnospirales</taxon>
        <taxon>Lachnospiraceae</taxon>
        <taxon>Agathobacter</taxon>
    </lineage>
</organism>
<dbReference type="CDD" id="cd01335">
    <property type="entry name" value="Radical_SAM"/>
    <property type="match status" value="1"/>
</dbReference>
<keyword evidence="3" id="KW-0479">Metal-binding</keyword>
<dbReference type="SFLD" id="SFLDG01386">
    <property type="entry name" value="main_SPASM_domain-containing"/>
    <property type="match status" value="1"/>
</dbReference>
<feature type="domain" description="Radical SAM core" evidence="6">
    <location>
        <begin position="91"/>
        <end position="254"/>
    </location>
</feature>
<name>A0A415I5R5_9FIRM</name>
<dbReference type="EMBL" id="QROF01000010">
    <property type="protein sequence ID" value="RHL02990.1"/>
    <property type="molecule type" value="Genomic_DNA"/>
</dbReference>
<dbReference type="SUPFAM" id="SSF102114">
    <property type="entry name" value="Radical SAM enzymes"/>
    <property type="match status" value="1"/>
</dbReference>
<reference evidence="7 8" key="1">
    <citation type="submission" date="2018-08" db="EMBL/GenBank/DDBJ databases">
        <title>A genome reference for cultivated species of the human gut microbiota.</title>
        <authorList>
            <person name="Zou Y."/>
            <person name="Xue W."/>
            <person name="Luo G."/>
        </authorList>
    </citation>
    <scope>NUCLEOTIDE SEQUENCE [LARGE SCALE GENOMIC DNA]</scope>
    <source>
        <strain evidence="7 8">AF39-14AC</strain>
    </source>
</reference>
<evidence type="ECO:0000259" key="6">
    <source>
        <dbReference type="Pfam" id="PF04055"/>
    </source>
</evidence>
<proteinExistence type="predicted"/>
<evidence type="ECO:0000256" key="2">
    <source>
        <dbReference type="ARBA" id="ARBA00022691"/>
    </source>
</evidence>
<dbReference type="InterPro" id="IPR007197">
    <property type="entry name" value="rSAM"/>
</dbReference>
<dbReference type="PANTHER" id="PTHR43273">
    <property type="entry name" value="ANAEROBIC SULFATASE-MATURATING ENZYME HOMOLOG ASLB-RELATED"/>
    <property type="match status" value="1"/>
</dbReference>
<comment type="caution">
    <text evidence="7">The sequence shown here is derived from an EMBL/GenBank/DDBJ whole genome shotgun (WGS) entry which is preliminary data.</text>
</comment>
<keyword evidence="5" id="KW-0411">Iron-sulfur</keyword>
<comment type="cofactor">
    <cofactor evidence="1">
        <name>[4Fe-4S] cluster</name>
        <dbReference type="ChEBI" id="CHEBI:49883"/>
    </cofactor>
</comment>
<dbReference type="SFLD" id="SFLDS00029">
    <property type="entry name" value="Radical_SAM"/>
    <property type="match status" value="1"/>
</dbReference>
<dbReference type="NCBIfam" id="TIGR04085">
    <property type="entry name" value="rSAM_more_4Fe4S"/>
    <property type="match status" value="1"/>
</dbReference>
<dbReference type="Proteomes" id="UP000286181">
    <property type="component" value="Unassembled WGS sequence"/>
</dbReference>
<evidence type="ECO:0000256" key="1">
    <source>
        <dbReference type="ARBA" id="ARBA00001966"/>
    </source>
</evidence>
<evidence type="ECO:0000313" key="8">
    <source>
        <dbReference type="Proteomes" id="UP000286181"/>
    </source>
</evidence>
<accession>A0A415I5R5</accession>
<gene>
    <name evidence="7" type="ORF">DW038_11060</name>
</gene>
<dbReference type="Pfam" id="PF04055">
    <property type="entry name" value="Radical_SAM"/>
    <property type="match status" value="1"/>
</dbReference>
<dbReference type="InterPro" id="IPR058240">
    <property type="entry name" value="rSAM_sf"/>
</dbReference>
<dbReference type="SFLD" id="SFLDG01384">
    <property type="entry name" value="thioether_bond_formation_requi"/>
    <property type="match status" value="1"/>
</dbReference>
<dbReference type="AlphaFoldDB" id="A0A415I5R5"/>
<evidence type="ECO:0000256" key="5">
    <source>
        <dbReference type="ARBA" id="ARBA00023014"/>
    </source>
</evidence>
<evidence type="ECO:0000313" key="7">
    <source>
        <dbReference type="EMBL" id="RHL02990.1"/>
    </source>
</evidence>
<dbReference type="GO" id="GO:0046872">
    <property type="term" value="F:metal ion binding"/>
    <property type="evidence" value="ECO:0007669"/>
    <property type="project" value="UniProtKB-KW"/>
</dbReference>